<keyword evidence="7" id="KW-0625">Polysaccharide transport</keyword>
<name>A0A560AGN8_AZOBR</name>
<feature type="transmembrane region" description="Helical" evidence="9">
    <location>
        <begin position="179"/>
        <end position="200"/>
    </location>
</feature>
<proteinExistence type="inferred from homology"/>
<feature type="transmembrane region" description="Helical" evidence="9">
    <location>
        <begin position="232"/>
        <end position="253"/>
    </location>
</feature>
<evidence type="ECO:0000256" key="6">
    <source>
        <dbReference type="ARBA" id="ARBA00022989"/>
    </source>
</evidence>
<feature type="transmembrane region" description="Helical" evidence="9">
    <location>
        <begin position="69"/>
        <end position="88"/>
    </location>
</feature>
<dbReference type="PROSITE" id="PS51012">
    <property type="entry name" value="ABC_TM2"/>
    <property type="match status" value="1"/>
</dbReference>
<feature type="domain" description="ABC transmembrane type-2" evidence="10">
    <location>
        <begin position="32"/>
        <end position="256"/>
    </location>
</feature>
<feature type="transmembrane region" description="Helical" evidence="9">
    <location>
        <begin position="35"/>
        <end position="57"/>
    </location>
</feature>
<evidence type="ECO:0000256" key="9">
    <source>
        <dbReference type="RuleBase" id="RU361157"/>
    </source>
</evidence>
<dbReference type="AlphaFoldDB" id="A0A560AGN8"/>
<keyword evidence="4 9" id="KW-1003">Cell membrane</keyword>
<dbReference type="GO" id="GO:0015920">
    <property type="term" value="P:lipopolysaccharide transport"/>
    <property type="evidence" value="ECO:0007669"/>
    <property type="project" value="TreeGrafter"/>
</dbReference>
<evidence type="ECO:0000256" key="2">
    <source>
        <dbReference type="ARBA" id="ARBA00007783"/>
    </source>
</evidence>
<keyword evidence="8 9" id="KW-0472">Membrane</keyword>
<evidence type="ECO:0000256" key="8">
    <source>
        <dbReference type="ARBA" id="ARBA00023136"/>
    </source>
</evidence>
<gene>
    <name evidence="11" type="ORF">FBZ82_1244</name>
</gene>
<dbReference type="Pfam" id="PF01061">
    <property type="entry name" value="ABC2_membrane"/>
    <property type="match status" value="1"/>
</dbReference>
<dbReference type="Proteomes" id="UP000316083">
    <property type="component" value="Unassembled WGS sequence"/>
</dbReference>
<reference evidence="11 12" key="1">
    <citation type="submission" date="2019-06" db="EMBL/GenBank/DDBJ databases">
        <title>Genomic Encyclopedia of Type Strains, Phase IV (KMG-V): Genome sequencing to study the core and pangenomes of soil and plant-associated prokaryotes.</title>
        <authorList>
            <person name="Whitman W."/>
        </authorList>
    </citation>
    <scope>NUCLEOTIDE SEQUENCE [LARGE SCALE GENOMIC DNA]</scope>
    <source>
        <strain evidence="11 12">BR 11796</strain>
    </source>
</reference>
<evidence type="ECO:0000313" key="11">
    <source>
        <dbReference type="EMBL" id="TWA59482.1"/>
    </source>
</evidence>
<evidence type="ECO:0000256" key="7">
    <source>
        <dbReference type="ARBA" id="ARBA00023047"/>
    </source>
</evidence>
<dbReference type="EMBL" id="VITF01000024">
    <property type="protein sequence ID" value="TWA59482.1"/>
    <property type="molecule type" value="Genomic_DNA"/>
</dbReference>
<dbReference type="InterPro" id="IPR047817">
    <property type="entry name" value="ABC2_TM_bact-type"/>
</dbReference>
<comment type="caution">
    <text evidence="11">The sequence shown here is derived from an EMBL/GenBank/DDBJ whole genome shotgun (WGS) entry which is preliminary data.</text>
</comment>
<dbReference type="InterPro" id="IPR013525">
    <property type="entry name" value="ABC2_TM"/>
</dbReference>
<feature type="transmembrane region" description="Helical" evidence="9">
    <location>
        <begin position="144"/>
        <end position="172"/>
    </location>
</feature>
<dbReference type="GO" id="GO:0140359">
    <property type="term" value="F:ABC-type transporter activity"/>
    <property type="evidence" value="ECO:0007669"/>
    <property type="project" value="InterPro"/>
</dbReference>
<keyword evidence="7" id="KW-0762">Sugar transport</keyword>
<comment type="similarity">
    <text evidence="2 9">Belongs to the ABC-2 integral membrane protein family.</text>
</comment>
<accession>A0A560AGN8</accession>
<dbReference type="GO" id="GO:0005886">
    <property type="term" value="C:plasma membrane"/>
    <property type="evidence" value="ECO:0007669"/>
    <property type="project" value="UniProtKB-SubCell"/>
</dbReference>
<protein>
    <recommendedName>
        <fullName evidence="9">Transport permease protein</fullName>
    </recommendedName>
</protein>
<evidence type="ECO:0000256" key="3">
    <source>
        <dbReference type="ARBA" id="ARBA00022448"/>
    </source>
</evidence>
<keyword evidence="5 9" id="KW-0812">Transmembrane</keyword>
<feature type="transmembrane region" description="Helical" evidence="9">
    <location>
        <begin position="109"/>
        <end position="138"/>
    </location>
</feature>
<keyword evidence="6 9" id="KW-1133">Transmembrane helix</keyword>
<dbReference type="GO" id="GO:0015774">
    <property type="term" value="P:polysaccharide transport"/>
    <property type="evidence" value="ECO:0007669"/>
    <property type="project" value="UniProtKB-KW"/>
</dbReference>
<organism evidence="11 12">
    <name type="scientific">Azospirillum brasilense</name>
    <dbReference type="NCBI Taxonomy" id="192"/>
    <lineage>
        <taxon>Bacteria</taxon>
        <taxon>Pseudomonadati</taxon>
        <taxon>Pseudomonadota</taxon>
        <taxon>Alphaproteobacteria</taxon>
        <taxon>Rhodospirillales</taxon>
        <taxon>Azospirillaceae</taxon>
        <taxon>Azospirillum</taxon>
    </lineage>
</organism>
<sequence length="264" mass="29403">MNAMLLGAWQYRYFIFSSIKTDFSTKFIRSRLGGAWMILNPLVQVAIFAFILSAVLASKIPGIDSQYAYPIYLMSGILAWSLFTEVVTRCLTLFIDNGNLLKKLVFPKITLPLIVAGSALFNNFLLFLAIVVIFGILGNLPGAALLWMPLLVVVNIALALGIGLICGVLNVFLRDIGQVVPVVLQLFFWFTPIVYMANIIPSEFRAWLPLNPLFHIITAYHDVLLYNRSPDWQQLGVVAVIALALLALSLFMFRKASAEMVDVL</sequence>
<evidence type="ECO:0000256" key="5">
    <source>
        <dbReference type="ARBA" id="ARBA00022692"/>
    </source>
</evidence>
<dbReference type="PANTHER" id="PTHR30413">
    <property type="entry name" value="INNER MEMBRANE TRANSPORT PERMEASE"/>
    <property type="match status" value="1"/>
</dbReference>
<keyword evidence="3 9" id="KW-0813">Transport</keyword>
<evidence type="ECO:0000313" key="12">
    <source>
        <dbReference type="Proteomes" id="UP000316083"/>
    </source>
</evidence>
<evidence type="ECO:0000256" key="4">
    <source>
        <dbReference type="ARBA" id="ARBA00022475"/>
    </source>
</evidence>
<evidence type="ECO:0000256" key="1">
    <source>
        <dbReference type="ARBA" id="ARBA00004651"/>
    </source>
</evidence>
<dbReference type="PANTHER" id="PTHR30413:SF10">
    <property type="entry name" value="CAPSULE POLYSACCHARIDE EXPORT INNER-MEMBRANE PROTEIN CTRC"/>
    <property type="match status" value="1"/>
</dbReference>
<dbReference type="RefSeq" id="WP_186465024.1">
    <property type="nucleotide sequence ID" value="NZ_VITF01000024.1"/>
</dbReference>
<evidence type="ECO:0000259" key="10">
    <source>
        <dbReference type="PROSITE" id="PS51012"/>
    </source>
</evidence>
<comment type="subcellular location">
    <subcellularLocation>
        <location evidence="9">Cell inner membrane</location>
        <topology evidence="9">Multi-pass membrane protein</topology>
    </subcellularLocation>
    <subcellularLocation>
        <location evidence="1">Cell membrane</location>
        <topology evidence="1">Multi-pass membrane protein</topology>
    </subcellularLocation>
</comment>